<dbReference type="InterPro" id="IPR037066">
    <property type="entry name" value="Plug_dom_sf"/>
</dbReference>
<keyword evidence="3 8" id="KW-1134">Transmembrane beta strand</keyword>
<dbReference type="GO" id="GO:0009279">
    <property type="term" value="C:cell outer membrane"/>
    <property type="evidence" value="ECO:0007669"/>
    <property type="project" value="UniProtKB-SubCell"/>
</dbReference>
<dbReference type="InterPro" id="IPR000531">
    <property type="entry name" value="Beta-barrel_TonB"/>
</dbReference>
<feature type="signal peptide" evidence="10">
    <location>
        <begin position="1"/>
        <end position="23"/>
    </location>
</feature>
<dbReference type="InterPro" id="IPR023997">
    <property type="entry name" value="TonB-dep_OMP_SusC/RagA_CS"/>
</dbReference>
<dbReference type="InterPro" id="IPR008969">
    <property type="entry name" value="CarboxyPept-like_regulatory"/>
</dbReference>
<dbReference type="Gene3D" id="2.40.170.20">
    <property type="entry name" value="TonB-dependent receptor, beta-barrel domain"/>
    <property type="match status" value="1"/>
</dbReference>
<dbReference type="SUPFAM" id="SSF49464">
    <property type="entry name" value="Carboxypeptidase regulatory domain-like"/>
    <property type="match status" value="1"/>
</dbReference>
<evidence type="ECO:0000256" key="2">
    <source>
        <dbReference type="ARBA" id="ARBA00022448"/>
    </source>
</evidence>
<reference evidence="13 14" key="1">
    <citation type="journal article" date="2018" name="Int. J. Syst. Evol. Microbiol.">
        <title>Adhaeribacter swui sp. nov., isolated from wet mud.</title>
        <authorList>
            <person name="Kim D.U."/>
            <person name="Kim K.W."/>
            <person name="Kang M.S."/>
            <person name="Kim J.Y."/>
            <person name="Jang J.H."/>
            <person name="Kim M.K."/>
        </authorList>
    </citation>
    <scope>NUCLEOTIDE SEQUENCE [LARGE SCALE GENOMIC DNA]</scope>
    <source>
        <strain evidence="13 14">KCTC 52873</strain>
    </source>
</reference>
<keyword evidence="10" id="KW-0732">Signal</keyword>
<keyword evidence="5 9" id="KW-0798">TonB box</keyword>
<dbReference type="AlphaFoldDB" id="A0A7G7G7T6"/>
<dbReference type="SUPFAM" id="SSF56935">
    <property type="entry name" value="Porins"/>
    <property type="match status" value="1"/>
</dbReference>
<organism evidence="13 14">
    <name type="scientific">Adhaeribacter swui</name>
    <dbReference type="NCBI Taxonomy" id="2086471"/>
    <lineage>
        <taxon>Bacteria</taxon>
        <taxon>Pseudomonadati</taxon>
        <taxon>Bacteroidota</taxon>
        <taxon>Cytophagia</taxon>
        <taxon>Cytophagales</taxon>
        <taxon>Hymenobacteraceae</taxon>
        <taxon>Adhaeribacter</taxon>
    </lineage>
</organism>
<dbReference type="NCBIfam" id="TIGR04057">
    <property type="entry name" value="SusC_RagA_signa"/>
    <property type="match status" value="1"/>
</dbReference>
<evidence type="ECO:0000313" key="14">
    <source>
        <dbReference type="Proteomes" id="UP000515237"/>
    </source>
</evidence>
<keyword evidence="6 8" id="KW-0472">Membrane</keyword>
<dbReference type="Proteomes" id="UP000515237">
    <property type="component" value="Chromosome"/>
</dbReference>
<evidence type="ECO:0000256" key="5">
    <source>
        <dbReference type="ARBA" id="ARBA00023077"/>
    </source>
</evidence>
<dbReference type="InterPro" id="IPR039426">
    <property type="entry name" value="TonB-dep_rcpt-like"/>
</dbReference>
<comment type="subcellular location">
    <subcellularLocation>
        <location evidence="1 8">Cell outer membrane</location>
        <topology evidence="1 8">Multi-pass membrane protein</topology>
    </subcellularLocation>
</comment>
<dbReference type="Pfam" id="PF00593">
    <property type="entry name" value="TonB_dep_Rec_b-barrel"/>
    <property type="match status" value="1"/>
</dbReference>
<evidence type="ECO:0000256" key="1">
    <source>
        <dbReference type="ARBA" id="ARBA00004571"/>
    </source>
</evidence>
<sequence length="1124" mass="123566">MKVKIPFKSMVCLSALISFHVNGQQVVSTQLTARSTGTEKAAGLRATNSLEGALKILEKKYAVAFFYKDEFVQNRTVTMDKLDNRNQTVEKDLEAILKPLQLRFEKIGANTYVISPVKVSDISTEGNSTTPLNANASNNFVADLSHNSSLLASSAKSAVVLDITGKVTDEKGEGIPGVTVLLKGTSTGTATGPDGSFTLSTPDGTGTLVISFIGYQTREVAINNQTIINVSLAPDTKALEEVVVVGYGTVQKRELTSAVTTVTAKEFQQGAFNSPMQMIEGKVAGVTVSNPAAADPNASPSLQLRGASSLRAGNEPLVIIDGMPGGDLRNIAQQDIESISVLRDASAAAIYGSRGANGVILVQTKRGAAGRVSVTYDSFIDHDAVAAKPEILSAEEFLARGRDQDLGARNNWYNELIRKDNFGQNHSLAVSGGNENSVFRISGQYRTKTGLDIASDRKEYGLRASFQQKALDGLLELNGNFSYRVANEEYTNYGAFQQAVKLNPTIPIMDPTNPTRYNTLLGYDTYNPVQNLLARENGADREYSIVDITARVNILKNLNTELKLARQGRDALSREYHSGLSAESVTGGYTGRARLQDEKWTDYTLEWLGNYSTIIGKHEIKALGGYSYQEFNNSAFWAQNRRFPTDAFGYNNIGAGNYGNGQPINMNDVMDSWRSKEKTIAFLGRVNYAFDDTYFLTGSFRYEGNTKFGANNKWGLFPAASAAYRISKLPVFADIEAINDLKLRVSYGETGRSGFPRYTSIARYDGYGRYQNDEGQWIQVYGPGNNYNPDIRWEKSIAYNAGVDFTLFNNKLSGSVDAFIRKSSDLISDYQVPVPPYLHEQMTVNVGTTSSKGVELNVNWAVIENENFSYNTTLTGSYTRAKLDSWSNETYKADYIELQVNGSDLPSPGNPGRAYRLEDGTNIGNFYGYKYAGVDENGNILVWKNGIEGSEKLRASGNQIQIDAGRDKTYIGNGAPRYELGWTNTFAYKNIDLSLFFRGRFKYDILNLYQMYYGLQAEASTNLLKDAYERNGHIKSGKVITDYFLEKGDFLKLDNITLGWSPKLGIKKVNSFRVYGTVRNVFTLTKYTGLDPAAVGVSGLTPGYGGLDVYPISRNFALGIQITL</sequence>
<evidence type="ECO:0000313" key="13">
    <source>
        <dbReference type="EMBL" id="QNF33220.1"/>
    </source>
</evidence>
<keyword evidence="4 8" id="KW-0812">Transmembrane</keyword>
<dbReference type="Pfam" id="PF07715">
    <property type="entry name" value="Plug"/>
    <property type="match status" value="1"/>
</dbReference>
<dbReference type="KEGG" id="aswu:HUW51_10960"/>
<dbReference type="InterPro" id="IPR012910">
    <property type="entry name" value="Plug_dom"/>
</dbReference>
<proteinExistence type="inferred from homology"/>
<feature type="domain" description="TonB-dependent receptor-like beta-barrel" evidence="11">
    <location>
        <begin position="512"/>
        <end position="936"/>
    </location>
</feature>
<dbReference type="Gene3D" id="2.60.40.1120">
    <property type="entry name" value="Carboxypeptidase-like, regulatory domain"/>
    <property type="match status" value="1"/>
</dbReference>
<dbReference type="EMBL" id="CP055156">
    <property type="protein sequence ID" value="QNF33220.1"/>
    <property type="molecule type" value="Genomic_DNA"/>
</dbReference>
<protein>
    <submittedName>
        <fullName evidence="13">SusC/RagA family TonB-linked outer membrane protein</fullName>
    </submittedName>
</protein>
<dbReference type="Pfam" id="PF13715">
    <property type="entry name" value="CarbopepD_reg_2"/>
    <property type="match status" value="1"/>
</dbReference>
<evidence type="ECO:0000256" key="6">
    <source>
        <dbReference type="ARBA" id="ARBA00023136"/>
    </source>
</evidence>
<feature type="chain" id="PRO_5028871366" evidence="10">
    <location>
        <begin position="24"/>
        <end position="1124"/>
    </location>
</feature>
<dbReference type="NCBIfam" id="TIGR04056">
    <property type="entry name" value="OMP_RagA_SusC"/>
    <property type="match status" value="1"/>
</dbReference>
<evidence type="ECO:0000256" key="4">
    <source>
        <dbReference type="ARBA" id="ARBA00022692"/>
    </source>
</evidence>
<evidence type="ECO:0000259" key="12">
    <source>
        <dbReference type="Pfam" id="PF07715"/>
    </source>
</evidence>
<keyword evidence="7 8" id="KW-0998">Cell outer membrane</keyword>
<keyword evidence="2 8" id="KW-0813">Transport</keyword>
<keyword evidence="14" id="KW-1185">Reference proteome</keyword>
<dbReference type="InterPro" id="IPR023996">
    <property type="entry name" value="TonB-dep_OMP_SusC/RagA"/>
</dbReference>
<dbReference type="RefSeq" id="WP_185274072.1">
    <property type="nucleotide sequence ID" value="NZ_CP055156.1"/>
</dbReference>
<dbReference type="PROSITE" id="PS52016">
    <property type="entry name" value="TONB_DEPENDENT_REC_3"/>
    <property type="match status" value="1"/>
</dbReference>
<evidence type="ECO:0000259" key="11">
    <source>
        <dbReference type="Pfam" id="PF00593"/>
    </source>
</evidence>
<gene>
    <name evidence="13" type="ORF">HUW51_10960</name>
</gene>
<feature type="domain" description="TonB-dependent receptor plug" evidence="12">
    <location>
        <begin position="252"/>
        <end position="359"/>
    </location>
</feature>
<evidence type="ECO:0000256" key="8">
    <source>
        <dbReference type="PROSITE-ProRule" id="PRU01360"/>
    </source>
</evidence>
<evidence type="ECO:0000256" key="9">
    <source>
        <dbReference type="RuleBase" id="RU003357"/>
    </source>
</evidence>
<dbReference type="Gene3D" id="2.170.130.10">
    <property type="entry name" value="TonB-dependent receptor, plug domain"/>
    <property type="match status" value="1"/>
</dbReference>
<evidence type="ECO:0000256" key="7">
    <source>
        <dbReference type="ARBA" id="ARBA00023237"/>
    </source>
</evidence>
<accession>A0A7G7G7T6</accession>
<evidence type="ECO:0000256" key="10">
    <source>
        <dbReference type="SAM" id="SignalP"/>
    </source>
</evidence>
<name>A0A7G7G7T6_9BACT</name>
<dbReference type="InterPro" id="IPR036942">
    <property type="entry name" value="Beta-barrel_TonB_sf"/>
</dbReference>
<evidence type="ECO:0000256" key="3">
    <source>
        <dbReference type="ARBA" id="ARBA00022452"/>
    </source>
</evidence>
<comment type="similarity">
    <text evidence="8 9">Belongs to the TonB-dependent receptor family.</text>
</comment>